<feature type="transmembrane region" description="Helical" evidence="1">
    <location>
        <begin position="69"/>
        <end position="92"/>
    </location>
</feature>
<reference evidence="3" key="2">
    <citation type="submission" date="2022-06" db="UniProtKB">
        <authorList>
            <consortium name="EnsemblMetazoa"/>
        </authorList>
    </citation>
    <scope>IDENTIFICATION</scope>
</reference>
<evidence type="ECO:0000313" key="3">
    <source>
        <dbReference type="EnsemblMetazoa" id="OVOC6966.1"/>
    </source>
</evidence>
<dbReference type="Pfam" id="PF10260">
    <property type="entry name" value="SAYSvFN"/>
    <property type="match status" value="1"/>
</dbReference>
<accession>A0A8R1XZF9</accession>
<dbReference type="EMBL" id="CMVM020000181">
    <property type="status" value="NOT_ANNOTATED_CDS"/>
    <property type="molecule type" value="Genomic_DNA"/>
</dbReference>
<evidence type="ECO:0000256" key="1">
    <source>
        <dbReference type="SAM" id="Phobius"/>
    </source>
</evidence>
<dbReference type="OMA" id="FTYIEFG"/>
<proteinExistence type="predicted"/>
<feature type="transmembrane region" description="Helical" evidence="1">
    <location>
        <begin position="98"/>
        <end position="118"/>
    </location>
</feature>
<keyword evidence="1" id="KW-0472">Membrane</keyword>
<keyword evidence="4" id="KW-1185">Reference proteome</keyword>
<evidence type="ECO:0000313" key="4">
    <source>
        <dbReference type="Proteomes" id="UP000024404"/>
    </source>
</evidence>
<name>A0A8R1XZF9_ONCVO</name>
<dbReference type="PANTHER" id="PTHR13527">
    <property type="entry name" value="SAYSVFN DOMAIN-CONTAINING PROTEIN 1"/>
    <property type="match status" value="1"/>
</dbReference>
<keyword evidence="1" id="KW-1133">Transmembrane helix</keyword>
<dbReference type="AlphaFoldDB" id="A0A8R1XZF9"/>
<evidence type="ECO:0000259" key="2">
    <source>
        <dbReference type="Pfam" id="PF10260"/>
    </source>
</evidence>
<dbReference type="InterPro" id="IPR039159">
    <property type="entry name" value="SAYSD1"/>
</dbReference>
<feature type="domain" description="SAYSvFN" evidence="2">
    <location>
        <begin position="86"/>
        <end position="152"/>
    </location>
</feature>
<keyword evidence="1" id="KW-0812">Transmembrane</keyword>
<dbReference type="Proteomes" id="UP000024404">
    <property type="component" value="Unassembled WGS sequence"/>
</dbReference>
<dbReference type="PANTHER" id="PTHR13527:SF0">
    <property type="entry name" value="SAYSVFN DOMAIN-CONTAINING PROTEIN 1"/>
    <property type="match status" value="1"/>
</dbReference>
<dbReference type="InterPro" id="IPR019387">
    <property type="entry name" value="SAYSvFN_dom"/>
</dbReference>
<reference evidence="4" key="1">
    <citation type="submission" date="2013-10" db="EMBL/GenBank/DDBJ databases">
        <title>Genome sequencing of Onchocerca volvulus.</title>
        <authorList>
            <person name="Cotton J."/>
            <person name="Tsai J."/>
            <person name="Stanley E."/>
            <person name="Tracey A."/>
            <person name="Holroyd N."/>
            <person name="Lustigman S."/>
            <person name="Berriman M."/>
        </authorList>
    </citation>
    <scope>NUCLEOTIDE SEQUENCE</scope>
</reference>
<sequence>MEDFHDVAAFPSVTIDCSWMGVEGWFLILLVVSNHDAIYEEKFRSSNSVAFHSAIVSKLKNILLKPIQLWSYFYCHWPRSCTVFAISLWIIVQWYFTFIEFGLVFFISSLFFVLFINLGNRKSNELSAYSVFNPHCERLPGTLTAEHFERDLLKREVLHQ</sequence>
<protein>
    <submittedName>
        <fullName evidence="3">SAYSvFN domain-containing protein</fullName>
    </submittedName>
</protein>
<dbReference type="EnsemblMetazoa" id="OVOC6966.1">
    <property type="protein sequence ID" value="OVOC6966.1"/>
    <property type="gene ID" value="WBGene00243775"/>
</dbReference>
<organism evidence="3 4">
    <name type="scientific">Onchocerca volvulus</name>
    <dbReference type="NCBI Taxonomy" id="6282"/>
    <lineage>
        <taxon>Eukaryota</taxon>
        <taxon>Metazoa</taxon>
        <taxon>Ecdysozoa</taxon>
        <taxon>Nematoda</taxon>
        <taxon>Chromadorea</taxon>
        <taxon>Rhabditida</taxon>
        <taxon>Spirurina</taxon>
        <taxon>Spiruromorpha</taxon>
        <taxon>Filarioidea</taxon>
        <taxon>Onchocercidae</taxon>
        <taxon>Onchocerca</taxon>
    </lineage>
</organism>